<evidence type="ECO:0000313" key="2">
    <source>
        <dbReference type="Proteomes" id="UP001196413"/>
    </source>
</evidence>
<sequence length="106" mass="11739">MHLARDAAIGVSEMGHIVPNGLYIKPFGHVCTDSIAEGGNRSHLLLDPIEIHEKNIVASDNTFNNMSHQYSCLTIMIPPSNFESLQFVRRCSLHSFTSTELNICSP</sequence>
<gene>
    <name evidence="1" type="ORF">KIN20_038440</name>
</gene>
<dbReference type="AlphaFoldDB" id="A0AAD5R0A3"/>
<name>A0AAD5R0A3_PARTN</name>
<keyword evidence="2" id="KW-1185">Reference proteome</keyword>
<dbReference type="EMBL" id="JAHQIW010005780">
    <property type="protein sequence ID" value="KAJ1367107.1"/>
    <property type="molecule type" value="Genomic_DNA"/>
</dbReference>
<protein>
    <submittedName>
        <fullName evidence="1">Uncharacterized protein</fullName>
    </submittedName>
</protein>
<proteinExistence type="predicted"/>
<dbReference type="Proteomes" id="UP001196413">
    <property type="component" value="Unassembled WGS sequence"/>
</dbReference>
<reference evidence="1" key="1">
    <citation type="submission" date="2021-06" db="EMBL/GenBank/DDBJ databases">
        <title>Parelaphostrongylus tenuis whole genome reference sequence.</title>
        <authorList>
            <person name="Garwood T.J."/>
            <person name="Larsen P.A."/>
            <person name="Fountain-Jones N.M."/>
            <person name="Garbe J.R."/>
            <person name="Macchietto M.G."/>
            <person name="Kania S.A."/>
            <person name="Gerhold R.W."/>
            <person name="Richards J.E."/>
            <person name="Wolf T.M."/>
        </authorList>
    </citation>
    <scope>NUCLEOTIDE SEQUENCE</scope>
    <source>
        <strain evidence="1">MNPRO001-30</strain>
        <tissue evidence="1">Meninges</tissue>
    </source>
</reference>
<accession>A0AAD5R0A3</accession>
<comment type="caution">
    <text evidence="1">The sequence shown here is derived from an EMBL/GenBank/DDBJ whole genome shotgun (WGS) entry which is preliminary data.</text>
</comment>
<organism evidence="1 2">
    <name type="scientific">Parelaphostrongylus tenuis</name>
    <name type="common">Meningeal worm</name>
    <dbReference type="NCBI Taxonomy" id="148309"/>
    <lineage>
        <taxon>Eukaryota</taxon>
        <taxon>Metazoa</taxon>
        <taxon>Ecdysozoa</taxon>
        <taxon>Nematoda</taxon>
        <taxon>Chromadorea</taxon>
        <taxon>Rhabditida</taxon>
        <taxon>Rhabditina</taxon>
        <taxon>Rhabditomorpha</taxon>
        <taxon>Strongyloidea</taxon>
        <taxon>Metastrongylidae</taxon>
        <taxon>Parelaphostrongylus</taxon>
    </lineage>
</organism>
<evidence type="ECO:0000313" key="1">
    <source>
        <dbReference type="EMBL" id="KAJ1367107.1"/>
    </source>
</evidence>